<keyword evidence="2" id="KW-1185">Reference proteome</keyword>
<sequence>DKIQASIHSEKSYFIFLKRFIRVQRNFRTTIHQYTLNFLFGTKISTVDDCLKSLPPISFVSLTEIGDYYDNSYLVDVIGFSIGVRTEREYERNCST</sequence>
<dbReference type="EMBL" id="QJKJ01008453">
    <property type="protein sequence ID" value="RDX79719.1"/>
    <property type="molecule type" value="Genomic_DNA"/>
</dbReference>
<evidence type="ECO:0000313" key="2">
    <source>
        <dbReference type="Proteomes" id="UP000257109"/>
    </source>
</evidence>
<reference evidence="1" key="1">
    <citation type="submission" date="2018-05" db="EMBL/GenBank/DDBJ databases">
        <title>Draft genome of Mucuna pruriens seed.</title>
        <authorList>
            <person name="Nnadi N.E."/>
            <person name="Vos R."/>
            <person name="Hasami M.H."/>
            <person name="Devisetty U.K."/>
            <person name="Aguiy J.C."/>
        </authorList>
    </citation>
    <scope>NUCLEOTIDE SEQUENCE [LARGE SCALE GENOMIC DNA]</scope>
    <source>
        <strain evidence="1">JCA_2017</strain>
    </source>
</reference>
<feature type="non-terminal residue" evidence="1">
    <location>
        <position position="96"/>
    </location>
</feature>
<organism evidence="1 2">
    <name type="scientific">Mucuna pruriens</name>
    <name type="common">Velvet bean</name>
    <name type="synonym">Dolichos pruriens</name>
    <dbReference type="NCBI Taxonomy" id="157652"/>
    <lineage>
        <taxon>Eukaryota</taxon>
        <taxon>Viridiplantae</taxon>
        <taxon>Streptophyta</taxon>
        <taxon>Embryophyta</taxon>
        <taxon>Tracheophyta</taxon>
        <taxon>Spermatophyta</taxon>
        <taxon>Magnoliopsida</taxon>
        <taxon>eudicotyledons</taxon>
        <taxon>Gunneridae</taxon>
        <taxon>Pentapetalae</taxon>
        <taxon>rosids</taxon>
        <taxon>fabids</taxon>
        <taxon>Fabales</taxon>
        <taxon>Fabaceae</taxon>
        <taxon>Papilionoideae</taxon>
        <taxon>50 kb inversion clade</taxon>
        <taxon>NPAAA clade</taxon>
        <taxon>indigoferoid/millettioid clade</taxon>
        <taxon>Phaseoleae</taxon>
        <taxon>Mucuna</taxon>
    </lineage>
</organism>
<protein>
    <submittedName>
        <fullName evidence="1">Uncharacterized protein</fullName>
    </submittedName>
</protein>
<comment type="caution">
    <text evidence="1">The sequence shown here is derived from an EMBL/GenBank/DDBJ whole genome shotgun (WGS) entry which is preliminary data.</text>
</comment>
<accession>A0A371FN20</accession>
<dbReference type="AlphaFoldDB" id="A0A371FN20"/>
<dbReference type="Proteomes" id="UP000257109">
    <property type="component" value="Unassembled WGS sequence"/>
</dbReference>
<evidence type="ECO:0000313" key="1">
    <source>
        <dbReference type="EMBL" id="RDX79719.1"/>
    </source>
</evidence>
<feature type="non-terminal residue" evidence="1">
    <location>
        <position position="1"/>
    </location>
</feature>
<name>A0A371FN20_MUCPR</name>
<gene>
    <name evidence="1" type="ORF">CR513_39827</name>
</gene>
<proteinExistence type="predicted"/>